<dbReference type="AlphaFoldDB" id="A0A8B6MA16"/>
<dbReference type="InterPro" id="IPR015375">
    <property type="entry name" value="NADH_PPase-like_N"/>
</dbReference>
<dbReference type="Pfam" id="PF09297">
    <property type="entry name" value="Zn_ribbon_NUD"/>
    <property type="match status" value="1"/>
</dbReference>
<evidence type="ECO:0000256" key="5">
    <source>
        <dbReference type="ARBA" id="ARBA00022723"/>
    </source>
</evidence>
<dbReference type="GO" id="GO:0005829">
    <property type="term" value="C:cytosol"/>
    <property type="evidence" value="ECO:0007669"/>
    <property type="project" value="TreeGrafter"/>
</dbReference>
<comment type="similarity">
    <text evidence="3">Belongs to the Nudix hydrolase family. NudC subfamily.</text>
</comment>
<dbReference type="InterPro" id="IPR050241">
    <property type="entry name" value="NAD-cap_RNA_hydrolase_NudC"/>
</dbReference>
<dbReference type="InterPro" id="IPR000086">
    <property type="entry name" value="NUDIX_hydrolase_dom"/>
</dbReference>
<sequence length="326" mass="35626">MHGSATNPPHVKDRSASAGFALNPLNRMSMRRQDAAFLEQMSRSETARTLVFSEDLPIVKRGPGGFDPFFTLAEAAELGKVQETAFLGCDEELALFASLIERSEDAPAGEKIAFIDIRLIATQGLLPAEVVGPLGEAKSLLSWHVRHRFCSNCGAPTRSLAGGWRRGCDRCGAQHFPRTDPAVIMLIVDGEDCLLGRQAAFAPKMYSCLAGFMESGETIEDAVRREVAEEAGIAVGRVDYLASQPWPFPSSLMIGCIGEALGRDLSLDDKELEDARWFRRDEVRRMLERTHPSGLTCPSKVAIANLLLTAWAYDDIPFDIRGAASL</sequence>
<dbReference type="InterPro" id="IPR020084">
    <property type="entry name" value="NUDIX_hydrolase_CS"/>
</dbReference>
<keyword evidence="7" id="KW-0460">Magnesium</keyword>
<name>A0A8B6MA16_METTU</name>
<comment type="cofactor">
    <cofactor evidence="1">
        <name>Mg(2+)</name>
        <dbReference type="ChEBI" id="CHEBI:18420"/>
    </cofactor>
</comment>
<evidence type="ECO:0000256" key="6">
    <source>
        <dbReference type="ARBA" id="ARBA00022801"/>
    </source>
</evidence>
<evidence type="ECO:0000256" key="8">
    <source>
        <dbReference type="ARBA" id="ARBA00023027"/>
    </source>
</evidence>
<evidence type="ECO:0000313" key="12">
    <source>
        <dbReference type="Proteomes" id="UP000485880"/>
    </source>
</evidence>
<dbReference type="EMBL" id="CABFMQ020000098">
    <property type="protein sequence ID" value="VTZ51591.1"/>
    <property type="molecule type" value="Genomic_DNA"/>
</dbReference>
<dbReference type="CDD" id="cd03429">
    <property type="entry name" value="NUDIX_NADH_pyrophosphatase_Nudt13"/>
    <property type="match status" value="1"/>
</dbReference>
<dbReference type="GO" id="GO:0019677">
    <property type="term" value="P:NAD+ catabolic process"/>
    <property type="evidence" value="ECO:0007669"/>
    <property type="project" value="TreeGrafter"/>
</dbReference>
<dbReference type="EC" id="3.6.1.22" evidence="4"/>
<protein>
    <recommendedName>
        <fullName evidence="4">NAD(+) diphosphatase</fullName>
        <ecNumber evidence="4">3.6.1.22</ecNumber>
    </recommendedName>
</protein>
<organism evidence="11 12">
    <name type="scientific">Methylocella tundrae</name>
    <dbReference type="NCBI Taxonomy" id="227605"/>
    <lineage>
        <taxon>Bacteria</taxon>
        <taxon>Pseudomonadati</taxon>
        <taxon>Pseudomonadota</taxon>
        <taxon>Alphaproteobacteria</taxon>
        <taxon>Hyphomicrobiales</taxon>
        <taxon>Beijerinckiaceae</taxon>
        <taxon>Methylocella</taxon>
    </lineage>
</organism>
<proteinExistence type="inferred from homology"/>
<evidence type="ECO:0000256" key="2">
    <source>
        <dbReference type="ARBA" id="ARBA00001947"/>
    </source>
</evidence>
<reference evidence="11 12" key="1">
    <citation type="submission" date="2019-05" db="EMBL/GenBank/DDBJ databases">
        <authorList>
            <person name="Farhan Ul Haque M."/>
        </authorList>
    </citation>
    <scope>NUCLEOTIDE SEQUENCE [LARGE SCALE GENOMIC DNA]</scope>
    <source>
        <strain evidence="11">2</strain>
    </source>
</reference>
<dbReference type="InterPro" id="IPR049734">
    <property type="entry name" value="NudC-like_C"/>
</dbReference>
<keyword evidence="12" id="KW-1185">Reference proteome</keyword>
<dbReference type="Pfam" id="PF00293">
    <property type="entry name" value="NUDIX"/>
    <property type="match status" value="1"/>
</dbReference>
<evidence type="ECO:0000313" key="11">
    <source>
        <dbReference type="EMBL" id="VTZ51591.1"/>
    </source>
</evidence>
<evidence type="ECO:0000256" key="1">
    <source>
        <dbReference type="ARBA" id="ARBA00001946"/>
    </source>
</evidence>
<dbReference type="Gene3D" id="3.90.79.10">
    <property type="entry name" value="Nucleoside Triphosphate Pyrophosphohydrolase"/>
    <property type="match status" value="1"/>
</dbReference>
<dbReference type="Proteomes" id="UP000485880">
    <property type="component" value="Unassembled WGS sequence"/>
</dbReference>
<dbReference type="GO" id="GO:0035529">
    <property type="term" value="F:NADH pyrophosphatase activity"/>
    <property type="evidence" value="ECO:0007669"/>
    <property type="project" value="TreeGrafter"/>
</dbReference>
<dbReference type="GO" id="GO:0006742">
    <property type="term" value="P:NADP+ catabolic process"/>
    <property type="evidence" value="ECO:0007669"/>
    <property type="project" value="TreeGrafter"/>
</dbReference>
<dbReference type="SUPFAM" id="SSF55811">
    <property type="entry name" value="Nudix"/>
    <property type="match status" value="1"/>
</dbReference>
<comment type="cofactor">
    <cofactor evidence="2">
        <name>Zn(2+)</name>
        <dbReference type="ChEBI" id="CHEBI:29105"/>
    </cofactor>
</comment>
<dbReference type="PANTHER" id="PTHR42904">
    <property type="entry name" value="NUDIX HYDROLASE, NUDC SUBFAMILY"/>
    <property type="match status" value="1"/>
</dbReference>
<evidence type="ECO:0000256" key="3">
    <source>
        <dbReference type="ARBA" id="ARBA00009595"/>
    </source>
</evidence>
<keyword evidence="5" id="KW-0479">Metal-binding</keyword>
<evidence type="ECO:0000256" key="4">
    <source>
        <dbReference type="ARBA" id="ARBA00012381"/>
    </source>
</evidence>
<keyword evidence="8" id="KW-0520">NAD</keyword>
<comment type="catalytic activity">
    <reaction evidence="9">
        <text>a 5'-end NAD(+)-phospho-ribonucleoside in mRNA + H2O = a 5'-end phospho-adenosine-phospho-ribonucleoside in mRNA + beta-nicotinamide D-ribonucleotide + 2 H(+)</text>
        <dbReference type="Rhea" id="RHEA:60876"/>
        <dbReference type="Rhea" id="RHEA-COMP:15698"/>
        <dbReference type="Rhea" id="RHEA-COMP:15719"/>
        <dbReference type="ChEBI" id="CHEBI:14649"/>
        <dbReference type="ChEBI" id="CHEBI:15377"/>
        <dbReference type="ChEBI" id="CHEBI:15378"/>
        <dbReference type="ChEBI" id="CHEBI:144029"/>
        <dbReference type="ChEBI" id="CHEBI:144051"/>
    </reaction>
    <physiologicalReaction direction="left-to-right" evidence="9">
        <dbReference type="Rhea" id="RHEA:60877"/>
    </physiologicalReaction>
</comment>
<evidence type="ECO:0000256" key="7">
    <source>
        <dbReference type="ARBA" id="ARBA00022842"/>
    </source>
</evidence>
<dbReference type="Pfam" id="PF09296">
    <property type="entry name" value="NUDIX-like"/>
    <property type="match status" value="1"/>
</dbReference>
<dbReference type="Gene3D" id="3.90.79.20">
    <property type="match status" value="1"/>
</dbReference>
<evidence type="ECO:0000256" key="9">
    <source>
        <dbReference type="ARBA" id="ARBA00023679"/>
    </source>
</evidence>
<evidence type="ECO:0000259" key="10">
    <source>
        <dbReference type="PROSITE" id="PS51462"/>
    </source>
</evidence>
<accession>A0A8B6MA16</accession>
<dbReference type="PANTHER" id="PTHR42904:SF6">
    <property type="entry name" value="NAD-CAPPED RNA HYDROLASE NUDT12"/>
    <property type="match status" value="1"/>
</dbReference>
<gene>
    <name evidence="11" type="ORF">MPC4_40188</name>
</gene>
<comment type="caution">
    <text evidence="11">The sequence shown here is derived from an EMBL/GenBank/DDBJ whole genome shotgun (WGS) entry which is preliminary data.</text>
</comment>
<dbReference type="RefSeq" id="WP_174513353.1">
    <property type="nucleotide sequence ID" value="NZ_CABFMQ020000098.1"/>
</dbReference>
<dbReference type="InterPro" id="IPR015376">
    <property type="entry name" value="Znr_NADH_PPase"/>
</dbReference>
<keyword evidence="6 11" id="KW-0378">Hydrolase</keyword>
<dbReference type="InterPro" id="IPR015797">
    <property type="entry name" value="NUDIX_hydrolase-like_dom_sf"/>
</dbReference>
<dbReference type="PROSITE" id="PS51462">
    <property type="entry name" value="NUDIX"/>
    <property type="match status" value="1"/>
</dbReference>
<dbReference type="NCBIfam" id="NF001299">
    <property type="entry name" value="PRK00241.1"/>
    <property type="match status" value="1"/>
</dbReference>
<feature type="domain" description="Nudix hydrolase" evidence="10">
    <location>
        <begin position="177"/>
        <end position="301"/>
    </location>
</feature>
<dbReference type="GO" id="GO:0046872">
    <property type="term" value="F:metal ion binding"/>
    <property type="evidence" value="ECO:0007669"/>
    <property type="project" value="UniProtKB-KW"/>
</dbReference>
<dbReference type="PROSITE" id="PS00893">
    <property type="entry name" value="NUDIX_BOX"/>
    <property type="match status" value="1"/>
</dbReference>